<keyword evidence="4" id="KW-1185">Reference proteome</keyword>
<sequence length="522" mass="59557">MHIIIPMSGIGKRFLDAGYTQPKPLIEVDGKPIIAHVIDMFPGETKFTFICNEEHLKTTDMRSVLLGLIPGASIRSIPPHKLGPVFAVMQIFNEIDDEEEVIVNYCDFGKDWNYKEFLADLREHLADGGISAYKGFHPHMLGKINYAFMKEKDRWMIAIQEKKPFTEFRMNEFASDGTYYFRTGKICKYYFQKTFDKGIDLNGEFYVSVVYNLLVEDGLKVRIFEIDHMLQWGTPGELEEYLYWSNIFKGLSKVRISQPAIPKQINVIPMAGMGSRFSKEGYTIPKPILPIDGIPMVVHAANSLPNAETVLFVAQSVHCQNYPIESEIQKHLSSAKVKKIPNLTEGQAITVNLGLNGLPDSSSLMIAASDNGMLYDLDKLHKLMQDDRIDGIVFTFSGNPTSEIHPEMYGWVKQENNIVQSVSVKKPISDTPIKDQAIVGAFYFRSIGIFKAILAQLIQRDIRVNNEFYIDSMVGLGVEMGYKFVSFPIDHYICWGTPDDYKTFLYWQELFDKVDWHPYKKP</sequence>
<evidence type="ECO:0008006" key="5">
    <source>
        <dbReference type="Google" id="ProtNLM"/>
    </source>
</evidence>
<gene>
    <name evidence="3" type="ORF">EHQ31_01745</name>
</gene>
<reference evidence="4" key="1">
    <citation type="journal article" date="2019" name="PLoS Negl. Trop. Dis.">
        <title>Revisiting the worldwide diversity of Leptospira species in the environment.</title>
        <authorList>
            <person name="Vincent A.T."/>
            <person name="Schiettekatte O."/>
            <person name="Bourhy P."/>
            <person name="Veyrier F.J."/>
            <person name="Picardeau M."/>
        </authorList>
    </citation>
    <scope>NUCLEOTIDE SEQUENCE [LARGE SCALE GENOMIC DNA]</scope>
    <source>
        <strain evidence="4">201800278</strain>
    </source>
</reference>
<dbReference type="CDD" id="cd04183">
    <property type="entry name" value="GT2_BcE_like"/>
    <property type="match status" value="1"/>
</dbReference>
<evidence type="ECO:0000313" key="3">
    <source>
        <dbReference type="EMBL" id="TGL05468.1"/>
    </source>
</evidence>
<evidence type="ECO:0000256" key="2">
    <source>
        <dbReference type="ARBA" id="ARBA00022695"/>
    </source>
</evidence>
<dbReference type="InterPro" id="IPR050065">
    <property type="entry name" value="GlmU-like"/>
</dbReference>
<dbReference type="PANTHER" id="PTHR43584">
    <property type="entry name" value="NUCLEOTIDYL TRANSFERASE"/>
    <property type="match status" value="1"/>
</dbReference>
<evidence type="ECO:0000313" key="4">
    <source>
        <dbReference type="Proteomes" id="UP000297465"/>
    </source>
</evidence>
<dbReference type="Gene3D" id="3.90.550.10">
    <property type="entry name" value="Spore Coat Polysaccharide Biosynthesis Protein SpsA, Chain A"/>
    <property type="match status" value="2"/>
</dbReference>
<keyword evidence="2" id="KW-0548">Nucleotidyltransferase</keyword>
<evidence type="ECO:0000256" key="1">
    <source>
        <dbReference type="ARBA" id="ARBA00022679"/>
    </source>
</evidence>
<dbReference type="EMBL" id="RQFO01000004">
    <property type="protein sequence ID" value="TGL05468.1"/>
    <property type="molecule type" value="Genomic_DNA"/>
</dbReference>
<keyword evidence="1" id="KW-0808">Transferase</keyword>
<dbReference type="Proteomes" id="UP000297465">
    <property type="component" value="Unassembled WGS sequence"/>
</dbReference>
<protein>
    <recommendedName>
        <fullName evidence="5">Nucleotidyl transferase domain-containing protein</fullName>
    </recommendedName>
</protein>
<name>A0ABY2LUS6_9LEPT</name>
<dbReference type="InterPro" id="IPR029044">
    <property type="entry name" value="Nucleotide-diphossugar_trans"/>
</dbReference>
<organism evidence="3 4">
    <name type="scientific">Leptospira montravelensis</name>
    <dbReference type="NCBI Taxonomy" id="2484961"/>
    <lineage>
        <taxon>Bacteria</taxon>
        <taxon>Pseudomonadati</taxon>
        <taxon>Spirochaetota</taxon>
        <taxon>Spirochaetia</taxon>
        <taxon>Leptospirales</taxon>
        <taxon>Leptospiraceae</taxon>
        <taxon>Leptospira</taxon>
    </lineage>
</organism>
<dbReference type="SUPFAM" id="SSF53448">
    <property type="entry name" value="Nucleotide-diphospho-sugar transferases"/>
    <property type="match status" value="2"/>
</dbReference>
<dbReference type="RefSeq" id="WP_135569052.1">
    <property type="nucleotide sequence ID" value="NZ_RQFN01000011.1"/>
</dbReference>
<dbReference type="PANTHER" id="PTHR43584:SF8">
    <property type="entry name" value="N-ACETYLMURAMATE ALPHA-1-PHOSPHATE URIDYLYLTRANSFERASE"/>
    <property type="match status" value="1"/>
</dbReference>
<accession>A0ABY2LUS6</accession>
<proteinExistence type="predicted"/>
<comment type="caution">
    <text evidence="3">The sequence shown here is derived from an EMBL/GenBank/DDBJ whole genome shotgun (WGS) entry which is preliminary data.</text>
</comment>